<protein>
    <submittedName>
        <fullName evidence="2">Uncharacterized protein</fullName>
    </submittedName>
</protein>
<evidence type="ECO:0000313" key="2">
    <source>
        <dbReference type="EMBL" id="REG85345.1"/>
    </source>
</evidence>
<dbReference type="Proteomes" id="UP000256405">
    <property type="component" value="Unassembled WGS sequence"/>
</dbReference>
<feature type="compositionally biased region" description="Basic and acidic residues" evidence="1">
    <location>
        <begin position="1"/>
        <end position="10"/>
    </location>
</feature>
<evidence type="ECO:0000256" key="1">
    <source>
        <dbReference type="SAM" id="MobiDB-lite"/>
    </source>
</evidence>
<dbReference type="AlphaFoldDB" id="A0A3E0DQE4"/>
<sequence length="36" mass="3805">MEGGDVRVDEFVVGGKETENAGQKLPGQEKGGRQCV</sequence>
<reference evidence="2 3" key="1">
    <citation type="submission" date="2018-08" db="EMBL/GenBank/DDBJ databases">
        <title>Genomic Encyclopedia of Archaeal and Bacterial Type Strains, Phase II (KMG-II): from individual species to whole genera.</title>
        <authorList>
            <person name="Goeker M."/>
        </authorList>
    </citation>
    <scope>NUCLEOTIDE SEQUENCE [LARGE SCALE GENOMIC DNA]</scope>
    <source>
        <strain evidence="2 3">DSM 15986</strain>
    </source>
</reference>
<accession>A0A3E0DQE4</accession>
<comment type="caution">
    <text evidence="2">The sequence shown here is derived from an EMBL/GenBank/DDBJ whole genome shotgun (WGS) entry which is preliminary data.</text>
</comment>
<feature type="region of interest" description="Disordered" evidence="1">
    <location>
        <begin position="1"/>
        <end position="36"/>
    </location>
</feature>
<evidence type="ECO:0000313" key="3">
    <source>
        <dbReference type="Proteomes" id="UP000256405"/>
    </source>
</evidence>
<dbReference type="EMBL" id="QUNF01000013">
    <property type="protein sequence ID" value="REG85345.1"/>
    <property type="molecule type" value="Genomic_DNA"/>
</dbReference>
<keyword evidence="3" id="KW-1185">Reference proteome</keyword>
<proteinExistence type="predicted"/>
<organism evidence="2 3">
    <name type="scientific">Algoriphagus antarcticus</name>
    <dbReference type="NCBI Taxonomy" id="238540"/>
    <lineage>
        <taxon>Bacteria</taxon>
        <taxon>Pseudomonadati</taxon>
        <taxon>Bacteroidota</taxon>
        <taxon>Cytophagia</taxon>
        <taxon>Cytophagales</taxon>
        <taxon>Cyclobacteriaceae</taxon>
        <taxon>Algoriphagus</taxon>
    </lineage>
</organism>
<name>A0A3E0DQE4_9BACT</name>
<gene>
    <name evidence="2" type="ORF">C8N25_11332</name>
</gene>